<protein>
    <submittedName>
        <fullName evidence="3">CHRD domain-containing protein</fullName>
    </submittedName>
</protein>
<gene>
    <name evidence="3" type="ORF">BLX06_24845</name>
    <name evidence="2" type="ORF">NPM19_15830</name>
</gene>
<dbReference type="RefSeq" id="WP_078187285.1">
    <property type="nucleotide sequence ID" value="NZ_JANHDX010000119.1"/>
</dbReference>
<dbReference type="AlphaFoldDB" id="A0A9X6B5D4"/>
<reference evidence="3 4" key="1">
    <citation type="submission" date="2017-01" db="EMBL/GenBank/DDBJ databases">
        <title>Bacillus cereus isolates.</title>
        <authorList>
            <person name="Beno S.M."/>
        </authorList>
    </citation>
    <scope>NUCLEOTIDE SEQUENCE [LARGE SCALE GENOMIC DNA]</scope>
    <source>
        <strain evidence="3 4">FSL K6-1030</strain>
    </source>
</reference>
<dbReference type="EMBL" id="MUAU01000118">
    <property type="protein sequence ID" value="OOR72461.1"/>
    <property type="molecule type" value="Genomic_DNA"/>
</dbReference>
<dbReference type="InterPro" id="IPR010895">
    <property type="entry name" value="CHRD"/>
</dbReference>
<comment type="caution">
    <text evidence="3">The sequence shown here is derived from an EMBL/GenBank/DDBJ whole genome shotgun (WGS) entry which is preliminary data.</text>
</comment>
<dbReference type="Proteomes" id="UP000190641">
    <property type="component" value="Unassembled WGS sequence"/>
</dbReference>
<name>A0A9X6B5D4_BACCE</name>
<dbReference type="EMBL" id="JANHEB010000019">
    <property type="protein sequence ID" value="MCQ6286124.1"/>
    <property type="molecule type" value="Genomic_DNA"/>
</dbReference>
<sequence>MFFSNLCGVEEVPAVETMARGKAYFVLSQDNRSLEFKLRLYALDQVTMGHLHLGPKGTNGPVVGFLFGPIEKPISIEYAIFTGEITQANLVGSLAGHSLRDLVNEINVENIYINVRTVQHPSGEIRGQLSSCCC</sequence>
<dbReference type="PROSITE" id="PS50933">
    <property type="entry name" value="CHRD"/>
    <property type="match status" value="1"/>
</dbReference>
<evidence type="ECO:0000313" key="3">
    <source>
        <dbReference type="EMBL" id="OOR72461.1"/>
    </source>
</evidence>
<reference evidence="2" key="2">
    <citation type="submission" date="2022-07" db="EMBL/GenBank/DDBJ databases">
        <title>Identification and characterization of Bacillus thuringiensis and other Bacillus cereus group isolates from spinach by whole genome sequencing.</title>
        <authorList>
            <person name="Zao X."/>
            <person name="Zervas A."/>
            <person name="Hendriks M."/>
            <person name="Rajkovic A."/>
            <person name="Van Overbeek L."/>
            <person name="Hendriksen N.B."/>
            <person name="Uyttendaele M."/>
        </authorList>
    </citation>
    <scope>NUCLEOTIDE SEQUENCE</scope>
    <source>
        <strain evidence="2">781001F-1</strain>
    </source>
</reference>
<dbReference type="SMART" id="SM00754">
    <property type="entry name" value="CHRD"/>
    <property type="match status" value="1"/>
</dbReference>
<accession>A0A9X6B5D4</accession>
<evidence type="ECO:0000259" key="1">
    <source>
        <dbReference type="PROSITE" id="PS50933"/>
    </source>
</evidence>
<dbReference type="Proteomes" id="UP001204643">
    <property type="component" value="Unassembled WGS sequence"/>
</dbReference>
<evidence type="ECO:0000313" key="4">
    <source>
        <dbReference type="Proteomes" id="UP000190641"/>
    </source>
</evidence>
<dbReference type="Pfam" id="PF07452">
    <property type="entry name" value="CHRD"/>
    <property type="match status" value="1"/>
</dbReference>
<evidence type="ECO:0000313" key="2">
    <source>
        <dbReference type="EMBL" id="MCQ6286124.1"/>
    </source>
</evidence>
<proteinExistence type="predicted"/>
<organism evidence="3 4">
    <name type="scientific">Bacillus cereus</name>
    <dbReference type="NCBI Taxonomy" id="1396"/>
    <lineage>
        <taxon>Bacteria</taxon>
        <taxon>Bacillati</taxon>
        <taxon>Bacillota</taxon>
        <taxon>Bacilli</taxon>
        <taxon>Bacillales</taxon>
        <taxon>Bacillaceae</taxon>
        <taxon>Bacillus</taxon>
        <taxon>Bacillus cereus group</taxon>
    </lineage>
</organism>
<feature type="domain" description="CHRD" evidence="1">
    <location>
        <begin position="1"/>
        <end position="134"/>
    </location>
</feature>